<dbReference type="EMBL" id="PESN01000002">
    <property type="protein sequence ID" value="PIN27574.1"/>
    <property type="molecule type" value="Genomic_DNA"/>
</dbReference>
<dbReference type="AlphaFoldDB" id="A0A2G9ICS7"/>
<dbReference type="Proteomes" id="UP000230500">
    <property type="component" value="Unassembled WGS sequence"/>
</dbReference>
<comment type="caution">
    <text evidence="1">The sequence shown here is derived from an EMBL/GenBank/DDBJ whole genome shotgun (WGS) entry which is preliminary data.</text>
</comment>
<gene>
    <name evidence="1" type="ORF">CUC04_09420</name>
</gene>
<evidence type="ECO:0000313" key="1">
    <source>
        <dbReference type="EMBL" id="PIN27574.1"/>
    </source>
</evidence>
<dbReference type="RefSeq" id="WP_099977434.1">
    <property type="nucleotide sequence ID" value="NZ_PESN01000002.1"/>
</dbReference>
<protein>
    <submittedName>
        <fullName evidence="1">Uncharacterized protein</fullName>
    </submittedName>
</protein>
<name>A0A2G9ICS7_PREIN</name>
<organism evidence="1 2">
    <name type="scientific">Prevotella intermedia</name>
    <dbReference type="NCBI Taxonomy" id="28131"/>
    <lineage>
        <taxon>Bacteria</taxon>
        <taxon>Pseudomonadati</taxon>
        <taxon>Bacteroidota</taxon>
        <taxon>Bacteroidia</taxon>
        <taxon>Bacteroidales</taxon>
        <taxon>Prevotellaceae</taxon>
        <taxon>Prevotella</taxon>
    </lineage>
</organism>
<accession>A0A2G9ICS7</accession>
<sequence>MENLIDSISTLLSCLLCYYIGKYKAHSDIYEKVLNEHVRRNFKREFQDDIKNKLNAKDTVRIPDGCKAIIKDGVVIFEKEESKEQEFKRGDVIVSKANEILIVDVHSFENRILRSFVNIKEDGTLFNSSYSSWNEHHTWRLASEEEKQKLFEKMKEQGLRWNAEKKRVEKIRWRAKKGERYFSFYGCTTLPIIDEYKLIDDDHYEHGNYFRTEEQTKEAGKRVEETLRKYHEEIGE</sequence>
<evidence type="ECO:0000313" key="2">
    <source>
        <dbReference type="Proteomes" id="UP000230500"/>
    </source>
</evidence>
<reference evidence="1 2" key="1">
    <citation type="submission" date="2017-11" db="EMBL/GenBank/DDBJ databases">
        <title>Genome sequencing of Prevotella intermedia KCOM 2069.</title>
        <authorList>
            <person name="Kook J.-K."/>
            <person name="Park S.-N."/>
            <person name="Lim Y.K."/>
        </authorList>
    </citation>
    <scope>NUCLEOTIDE SEQUENCE [LARGE SCALE GENOMIC DNA]</scope>
    <source>
        <strain evidence="1 2">KCOM 2069</strain>
    </source>
</reference>
<proteinExistence type="predicted"/>